<evidence type="ECO:0000256" key="1">
    <source>
        <dbReference type="SAM" id="MobiDB-lite"/>
    </source>
</evidence>
<evidence type="ECO:0000256" key="2">
    <source>
        <dbReference type="SAM" id="Phobius"/>
    </source>
</evidence>
<organism evidence="4 5">
    <name type="scientific">Streptomyces cinereospinus</name>
    <dbReference type="NCBI Taxonomy" id="285561"/>
    <lineage>
        <taxon>Bacteria</taxon>
        <taxon>Bacillati</taxon>
        <taxon>Actinomycetota</taxon>
        <taxon>Actinomycetes</taxon>
        <taxon>Kitasatosporales</taxon>
        <taxon>Streptomycetaceae</taxon>
        <taxon>Streptomyces</taxon>
    </lineage>
</organism>
<keyword evidence="5" id="KW-1185">Reference proteome</keyword>
<protein>
    <recommendedName>
        <fullName evidence="6">Ig-like domain repeat protein</fullName>
    </recommendedName>
</protein>
<dbReference type="EMBL" id="JBHMCY010000148">
    <property type="protein sequence ID" value="MFB9467769.1"/>
    <property type="molecule type" value="Genomic_DNA"/>
</dbReference>
<comment type="caution">
    <text evidence="4">The sequence shown here is derived from an EMBL/GenBank/DDBJ whole genome shotgun (WGS) entry which is preliminary data.</text>
</comment>
<keyword evidence="2" id="KW-0472">Membrane</keyword>
<accession>A0ABV5ND96</accession>
<feature type="region of interest" description="Disordered" evidence="1">
    <location>
        <begin position="347"/>
        <end position="375"/>
    </location>
</feature>
<keyword evidence="2" id="KW-1133">Transmembrane helix</keyword>
<keyword evidence="3" id="KW-0732">Signal</keyword>
<feature type="transmembrane region" description="Helical" evidence="2">
    <location>
        <begin position="519"/>
        <end position="538"/>
    </location>
</feature>
<gene>
    <name evidence="4" type="ORF">ACFF45_35120</name>
</gene>
<feature type="compositionally biased region" description="Gly residues" evidence="1">
    <location>
        <begin position="473"/>
        <end position="509"/>
    </location>
</feature>
<keyword evidence="2" id="KW-0812">Transmembrane</keyword>
<reference evidence="4 5" key="1">
    <citation type="submission" date="2024-09" db="EMBL/GenBank/DDBJ databases">
        <authorList>
            <person name="Sun Q."/>
            <person name="Mori K."/>
        </authorList>
    </citation>
    <scope>NUCLEOTIDE SEQUENCE [LARGE SCALE GENOMIC DNA]</scope>
    <source>
        <strain evidence="4 5">JCM 6917</strain>
    </source>
</reference>
<feature type="region of interest" description="Disordered" evidence="1">
    <location>
        <begin position="437"/>
        <end position="511"/>
    </location>
</feature>
<name>A0ABV5ND96_9ACTN</name>
<evidence type="ECO:0008006" key="6">
    <source>
        <dbReference type="Google" id="ProtNLM"/>
    </source>
</evidence>
<feature type="chain" id="PRO_5047144732" description="Ig-like domain repeat protein" evidence="3">
    <location>
        <begin position="27"/>
        <end position="556"/>
    </location>
</feature>
<proteinExistence type="predicted"/>
<evidence type="ECO:0000313" key="4">
    <source>
        <dbReference type="EMBL" id="MFB9467769.1"/>
    </source>
</evidence>
<sequence length="556" mass="55019">MALLTCCAVVFAALAAVLALSGRAHAATDLGRFTLVPATGSVDDSPMATSATSGAGCPAEGGPHSAVLRLLPENSSVMPPLARSADVVPEGPAPFTAALDPLGNQPTLRTALESVLGAGTPLDGTYTLALVCGTSLEGDRFLAKVNVTGDTWTLLEQQATSLDLAGAAGVPVGGDLRLTATVRPAGAAGSVEFGTGGTSLGTAQVTDGTAELTVEAPAIGGPHTYDAVFTPADPDAYTPAEDRAEVRVEYRVTAREADGGALGDQPTLHIGQRVLITVEGFTPGATVRVSQSPATNAAFPDATVDAEGRVVDYAYTVPDQTISGETTLSFDESTSNAKVATFGFVATDEADPGPTTPAGLEVTDEDGNPLGENPNLEPGRTVLITARGYSADATVTVTLADTEETFQDAAANAEGTVEDYGFTVPEDIADGDHTLTLAEDSEGGHSADFAFTTGEQPTASPSPSGSETAGDDAGTGNGGAGGGGTDSGGGAGGDTGGTGGGTGGTGTGSGSMASTGAQVGTIGLTALALVCAGSALVVHMRRRGLPAFGGDTPQHH</sequence>
<dbReference type="Proteomes" id="UP001589709">
    <property type="component" value="Unassembled WGS sequence"/>
</dbReference>
<evidence type="ECO:0000313" key="5">
    <source>
        <dbReference type="Proteomes" id="UP001589709"/>
    </source>
</evidence>
<feature type="signal peptide" evidence="3">
    <location>
        <begin position="1"/>
        <end position="26"/>
    </location>
</feature>
<dbReference type="RefSeq" id="WP_381351083.1">
    <property type="nucleotide sequence ID" value="NZ_JBHMCY010000148.1"/>
</dbReference>
<feature type="compositionally biased region" description="Polar residues" evidence="1">
    <location>
        <begin position="453"/>
        <end position="467"/>
    </location>
</feature>
<evidence type="ECO:0000256" key="3">
    <source>
        <dbReference type="SAM" id="SignalP"/>
    </source>
</evidence>